<dbReference type="RefSeq" id="WP_093095768.1">
    <property type="nucleotide sequence ID" value="NZ_DAMBSL010000003.1"/>
</dbReference>
<protein>
    <submittedName>
        <fullName evidence="1">Uncharacterized protein</fullName>
    </submittedName>
</protein>
<sequence>MKSIHKNRTSVLGLVLSLIALSAITLTSIKAGEKASENETRIPATWSFTGTNPLDSSHYTLGQPLPCNDVPEQICSIEADASGSYPDLTPERKADIQEVLDALDNNEVPSTNNTVTGFRSE</sequence>
<reference evidence="1 2" key="1">
    <citation type="submission" date="2017-06" db="EMBL/GenBank/DDBJ databases">
        <authorList>
            <consortium name="Pathogen Informatics"/>
        </authorList>
    </citation>
    <scope>NUCLEOTIDE SEQUENCE [LARGE SCALE GENOMIC DNA]</scope>
    <source>
        <strain evidence="1 2">NCTC12149</strain>
    </source>
</reference>
<dbReference type="EMBL" id="LT906468">
    <property type="protein sequence ID" value="SNV49236.1"/>
    <property type="molecule type" value="Genomic_DNA"/>
</dbReference>
<dbReference type="Proteomes" id="UP000215355">
    <property type="component" value="Chromosome 1"/>
</dbReference>
<organism evidence="1 2">
    <name type="scientific">Sphingobacterium mizutaii</name>
    <dbReference type="NCBI Taxonomy" id="1010"/>
    <lineage>
        <taxon>Bacteria</taxon>
        <taxon>Pseudomonadati</taxon>
        <taxon>Bacteroidota</taxon>
        <taxon>Sphingobacteriia</taxon>
        <taxon>Sphingobacteriales</taxon>
        <taxon>Sphingobacteriaceae</taxon>
        <taxon>Sphingobacterium</taxon>
    </lineage>
</organism>
<gene>
    <name evidence="1" type="ORF">SAMEA4412673_01729</name>
</gene>
<evidence type="ECO:0000313" key="1">
    <source>
        <dbReference type="EMBL" id="SNV49236.1"/>
    </source>
</evidence>
<name>A0AAJ5C016_9SPHI</name>
<accession>A0AAJ5C016</accession>
<evidence type="ECO:0000313" key="2">
    <source>
        <dbReference type="Proteomes" id="UP000215355"/>
    </source>
</evidence>
<proteinExistence type="predicted"/>
<dbReference type="KEGG" id="smiz:4412673_01729"/>
<dbReference type="AlphaFoldDB" id="A0AAJ5C016"/>